<dbReference type="InterPro" id="IPR031348">
    <property type="entry name" value="PigL_N"/>
</dbReference>
<gene>
    <name evidence="5" type="ORF">A1O9_06505</name>
</gene>
<evidence type="ECO:0000313" key="6">
    <source>
        <dbReference type="Proteomes" id="UP000027920"/>
    </source>
</evidence>
<dbReference type="RefSeq" id="XP_013261169.1">
    <property type="nucleotide sequence ID" value="XM_013405715.1"/>
</dbReference>
<name>A0A072PEN2_9EURO</name>
<feature type="coiled-coil region" evidence="2">
    <location>
        <begin position="80"/>
        <end position="107"/>
    </location>
</feature>
<evidence type="ECO:0000313" key="5">
    <source>
        <dbReference type="EMBL" id="KEF58579.1"/>
    </source>
</evidence>
<dbReference type="EMBL" id="AMGV01000004">
    <property type="protein sequence ID" value="KEF58579.1"/>
    <property type="molecule type" value="Genomic_DNA"/>
</dbReference>
<dbReference type="STRING" id="1182545.A0A072PEN2"/>
<dbReference type="Pfam" id="PF17111">
    <property type="entry name" value="PigL_N"/>
    <property type="match status" value="1"/>
</dbReference>
<organism evidence="5 6">
    <name type="scientific">Exophiala aquamarina CBS 119918</name>
    <dbReference type="NCBI Taxonomy" id="1182545"/>
    <lineage>
        <taxon>Eukaryota</taxon>
        <taxon>Fungi</taxon>
        <taxon>Dikarya</taxon>
        <taxon>Ascomycota</taxon>
        <taxon>Pezizomycotina</taxon>
        <taxon>Eurotiomycetes</taxon>
        <taxon>Chaetothyriomycetidae</taxon>
        <taxon>Chaetothyriales</taxon>
        <taxon>Herpotrichiellaceae</taxon>
        <taxon>Exophiala</taxon>
    </lineage>
</organism>
<evidence type="ECO:0000256" key="1">
    <source>
        <dbReference type="ARBA" id="ARBA00022737"/>
    </source>
</evidence>
<dbReference type="PANTHER" id="PTHR10039:SF16">
    <property type="entry name" value="GPI INOSITOL-DEACYLASE"/>
    <property type="match status" value="1"/>
</dbReference>
<evidence type="ECO:0000256" key="2">
    <source>
        <dbReference type="SAM" id="Coils"/>
    </source>
</evidence>
<evidence type="ECO:0000259" key="4">
    <source>
        <dbReference type="Pfam" id="PF24883"/>
    </source>
</evidence>
<protein>
    <submittedName>
        <fullName evidence="5">Uncharacterized protein</fullName>
    </submittedName>
</protein>
<reference evidence="5 6" key="1">
    <citation type="submission" date="2013-03" db="EMBL/GenBank/DDBJ databases">
        <title>The Genome Sequence of Exophiala aquamarina CBS 119918.</title>
        <authorList>
            <consortium name="The Broad Institute Genomics Platform"/>
            <person name="Cuomo C."/>
            <person name="de Hoog S."/>
            <person name="Gorbushina A."/>
            <person name="Walker B."/>
            <person name="Young S.K."/>
            <person name="Zeng Q."/>
            <person name="Gargeya S."/>
            <person name="Fitzgerald M."/>
            <person name="Haas B."/>
            <person name="Abouelleil A."/>
            <person name="Allen A.W."/>
            <person name="Alvarado L."/>
            <person name="Arachchi H.M."/>
            <person name="Berlin A.M."/>
            <person name="Chapman S.B."/>
            <person name="Gainer-Dewar J."/>
            <person name="Goldberg J."/>
            <person name="Griggs A."/>
            <person name="Gujja S."/>
            <person name="Hansen M."/>
            <person name="Howarth C."/>
            <person name="Imamovic A."/>
            <person name="Ireland A."/>
            <person name="Larimer J."/>
            <person name="McCowan C."/>
            <person name="Murphy C."/>
            <person name="Pearson M."/>
            <person name="Poon T.W."/>
            <person name="Priest M."/>
            <person name="Roberts A."/>
            <person name="Saif S."/>
            <person name="Shea T."/>
            <person name="Sisk P."/>
            <person name="Sykes S."/>
            <person name="Wortman J."/>
            <person name="Nusbaum C."/>
            <person name="Birren B."/>
        </authorList>
    </citation>
    <scope>NUCLEOTIDE SEQUENCE [LARGE SCALE GENOMIC DNA]</scope>
    <source>
        <strain evidence="5 6">CBS 119918</strain>
    </source>
</reference>
<feature type="domain" description="Nephrocystin 3-like N-terminal" evidence="4">
    <location>
        <begin position="202"/>
        <end position="327"/>
    </location>
</feature>
<dbReference type="InterPro" id="IPR056884">
    <property type="entry name" value="NPHP3-like_N"/>
</dbReference>
<keyword evidence="2" id="KW-0175">Coiled coil</keyword>
<dbReference type="Proteomes" id="UP000027920">
    <property type="component" value="Unassembled WGS sequence"/>
</dbReference>
<dbReference type="Pfam" id="PF24883">
    <property type="entry name" value="NPHP3_N"/>
    <property type="match status" value="1"/>
</dbReference>
<proteinExistence type="predicted"/>
<keyword evidence="1" id="KW-0677">Repeat</keyword>
<dbReference type="OrthoDB" id="1577640at2759"/>
<dbReference type="PANTHER" id="PTHR10039">
    <property type="entry name" value="AMELOGENIN"/>
    <property type="match status" value="1"/>
</dbReference>
<dbReference type="HOGENOM" id="CLU_707951_0_0_1"/>
<comment type="caution">
    <text evidence="5">The sequence shown here is derived from an EMBL/GenBank/DDBJ whole genome shotgun (WGS) entry which is preliminary data.</text>
</comment>
<accession>A0A072PEN2</accession>
<dbReference type="VEuPathDB" id="FungiDB:A1O9_06505"/>
<keyword evidence="6" id="KW-1185">Reference proteome</keyword>
<feature type="domain" description="Azaphilone pigments biosynthesis cluster protein L N-terminal" evidence="3">
    <location>
        <begin position="2"/>
        <end position="100"/>
    </location>
</feature>
<dbReference type="AlphaFoldDB" id="A0A072PEN2"/>
<sequence length="390" mass="43976">MTDPLSIAASVTGFVSLSLQVTESLYKYYESYKHRRDELAQMAQRLHAVCQNLKLLEGIVAARKWPPGEQDILQRVDSSISDWKGIIQDLQEQLDKFENEPQATLKETIRVAGRSAAYPFRQRTLIKLAVDVDALQKSLCMTLQLLQVKDYAILGNDLEDIKNILKIAQAHNVTNGVNIWLKSPDVSVDYNSASEKRHSQTAIQHTWRYAQSQPECAIAYFFYTFQDKSKQDASALLRAILLQLCHQVTGFEAELTRLASNYTNGPPPPQVLVEYLHSAIARKQHVYLLVDALDEVPQSARGGDVLPTIQTIRDWKLPGLHLLVTSRDVVDIRQSLQATGEAAINLRNDSVNKDISQYVSDILKFDPQLSRWGEHCETIREHLSLKADGG</sequence>
<dbReference type="GeneID" id="25281422"/>
<evidence type="ECO:0000259" key="3">
    <source>
        <dbReference type="Pfam" id="PF17111"/>
    </source>
</evidence>